<evidence type="ECO:0000313" key="3">
    <source>
        <dbReference type="Proteomes" id="UP000467700"/>
    </source>
</evidence>
<dbReference type="EMBL" id="CACVBS010000054">
    <property type="protein sequence ID" value="CAA7266423.1"/>
    <property type="molecule type" value="Genomic_DNA"/>
</dbReference>
<keyword evidence="1" id="KW-1133">Transmembrane helix</keyword>
<feature type="transmembrane region" description="Helical" evidence="1">
    <location>
        <begin position="20"/>
        <end position="44"/>
    </location>
</feature>
<keyword evidence="3" id="KW-1185">Reference proteome</keyword>
<accession>A0A8S0XMU1</accession>
<dbReference type="AlphaFoldDB" id="A0A8S0XMU1"/>
<feature type="transmembrane region" description="Helical" evidence="1">
    <location>
        <begin position="56"/>
        <end position="80"/>
    </location>
</feature>
<reference evidence="2 3" key="1">
    <citation type="submission" date="2020-01" db="EMBL/GenBank/DDBJ databases">
        <authorList>
            <person name="Gupta K D."/>
        </authorList>
    </citation>
    <scope>NUCLEOTIDE SEQUENCE [LARGE SCALE GENOMIC DNA]</scope>
</reference>
<evidence type="ECO:0000313" key="2">
    <source>
        <dbReference type="EMBL" id="CAA7266423.1"/>
    </source>
</evidence>
<keyword evidence="1" id="KW-0812">Transmembrane</keyword>
<name>A0A8S0XMU1_CYCAE</name>
<proteinExistence type="predicted"/>
<comment type="caution">
    <text evidence="2">The sequence shown here is derived from an EMBL/GenBank/DDBJ whole genome shotgun (WGS) entry which is preliminary data.</text>
</comment>
<sequence>MGGSGLTLHDVGLNGHNTAGAMLIGSTISYILYGVVVCQVIYYFHHFTKDPYLLKINVALVCLAETVNVFLMSAALWYYLIRRGADMSFEGFIFCNDWTLMAQSVPTVGHFPLRIAEQRED</sequence>
<dbReference type="OrthoDB" id="3049086at2759"/>
<evidence type="ECO:0000256" key="1">
    <source>
        <dbReference type="SAM" id="Phobius"/>
    </source>
</evidence>
<protein>
    <submittedName>
        <fullName evidence="2">Uncharacterized protein</fullName>
    </submittedName>
</protein>
<dbReference type="Proteomes" id="UP000467700">
    <property type="component" value="Unassembled WGS sequence"/>
</dbReference>
<gene>
    <name evidence="2" type="ORF">AAE3_LOCUS8692</name>
</gene>
<keyword evidence="1" id="KW-0472">Membrane</keyword>
<organism evidence="2 3">
    <name type="scientific">Cyclocybe aegerita</name>
    <name type="common">Black poplar mushroom</name>
    <name type="synonym">Agrocybe aegerita</name>
    <dbReference type="NCBI Taxonomy" id="1973307"/>
    <lineage>
        <taxon>Eukaryota</taxon>
        <taxon>Fungi</taxon>
        <taxon>Dikarya</taxon>
        <taxon>Basidiomycota</taxon>
        <taxon>Agaricomycotina</taxon>
        <taxon>Agaricomycetes</taxon>
        <taxon>Agaricomycetidae</taxon>
        <taxon>Agaricales</taxon>
        <taxon>Agaricineae</taxon>
        <taxon>Bolbitiaceae</taxon>
        <taxon>Cyclocybe</taxon>
    </lineage>
</organism>